<dbReference type="PANTHER" id="PTHR10010">
    <property type="entry name" value="SOLUTE CARRIER FAMILY 34 SODIUM PHOSPHATE , MEMBER 2-RELATED"/>
    <property type="match status" value="1"/>
</dbReference>
<feature type="transmembrane region" description="Helical" evidence="6">
    <location>
        <begin position="49"/>
        <end position="77"/>
    </location>
</feature>
<dbReference type="Proteomes" id="UP001501565">
    <property type="component" value="Unassembled WGS sequence"/>
</dbReference>
<feature type="transmembrane region" description="Helical" evidence="6">
    <location>
        <begin position="238"/>
        <end position="260"/>
    </location>
</feature>
<dbReference type="InterPro" id="IPR004633">
    <property type="entry name" value="NaPi_cotrn-rel/YqeW-like"/>
</dbReference>
<dbReference type="Pfam" id="PF01895">
    <property type="entry name" value="PhoU"/>
    <property type="match status" value="1"/>
</dbReference>
<dbReference type="Gene3D" id="1.20.58.220">
    <property type="entry name" value="Phosphate transport system protein phou homolog 2, domain 2"/>
    <property type="match status" value="1"/>
</dbReference>
<comment type="subcellular location">
    <subcellularLocation>
        <location evidence="1">Cell membrane</location>
        <topology evidence="1">Multi-pass membrane protein</topology>
    </subcellularLocation>
</comment>
<dbReference type="InterPro" id="IPR038078">
    <property type="entry name" value="PhoU-like_sf"/>
</dbReference>
<organism evidence="8 9">
    <name type="scientific">Litoribacillus peritrichatus</name>
    <dbReference type="NCBI Taxonomy" id="718191"/>
    <lineage>
        <taxon>Bacteria</taxon>
        <taxon>Pseudomonadati</taxon>
        <taxon>Pseudomonadota</taxon>
        <taxon>Gammaproteobacteria</taxon>
        <taxon>Oceanospirillales</taxon>
        <taxon>Oceanospirillaceae</taxon>
        <taxon>Litoribacillus</taxon>
    </lineage>
</organism>
<dbReference type="InterPro" id="IPR003841">
    <property type="entry name" value="Na/Pi_transpt"/>
</dbReference>
<keyword evidence="3 6" id="KW-0812">Transmembrane</keyword>
<proteinExistence type="predicted"/>
<keyword evidence="9" id="KW-1185">Reference proteome</keyword>
<feature type="transmembrane region" description="Helical" evidence="6">
    <location>
        <begin position="291"/>
        <end position="315"/>
    </location>
</feature>
<feature type="transmembrane region" description="Helical" evidence="6">
    <location>
        <begin position="169"/>
        <end position="195"/>
    </location>
</feature>
<evidence type="ECO:0000313" key="8">
    <source>
        <dbReference type="EMBL" id="GAA3927074.1"/>
    </source>
</evidence>
<feature type="domain" description="PhoU" evidence="7">
    <location>
        <begin position="350"/>
        <end position="428"/>
    </location>
</feature>
<evidence type="ECO:0000259" key="7">
    <source>
        <dbReference type="Pfam" id="PF01895"/>
    </source>
</evidence>
<dbReference type="EMBL" id="BAABBN010000007">
    <property type="protein sequence ID" value="GAA3927074.1"/>
    <property type="molecule type" value="Genomic_DNA"/>
</dbReference>
<dbReference type="NCBIfam" id="TIGR00704">
    <property type="entry name" value="NaPi_cotrn_rel"/>
    <property type="match status" value="1"/>
</dbReference>
<evidence type="ECO:0000256" key="5">
    <source>
        <dbReference type="ARBA" id="ARBA00023136"/>
    </source>
</evidence>
<comment type="caution">
    <text evidence="8">The sequence shown here is derived from an EMBL/GenBank/DDBJ whole genome shotgun (WGS) entry which is preliminary data.</text>
</comment>
<feature type="transmembrane region" description="Helical" evidence="6">
    <location>
        <begin position="125"/>
        <end position="145"/>
    </location>
</feature>
<evidence type="ECO:0000256" key="1">
    <source>
        <dbReference type="ARBA" id="ARBA00004651"/>
    </source>
</evidence>
<keyword evidence="5 6" id="KW-0472">Membrane</keyword>
<dbReference type="PANTHER" id="PTHR10010:SF46">
    <property type="entry name" value="SODIUM-DEPENDENT PHOSPHATE TRANSPORT PROTEIN 2B"/>
    <property type="match status" value="1"/>
</dbReference>
<sequence>MLISLFGGIALFLYGIELMSGALQTVAGKRLKGWLASVTRNRVMGALSGAAVTSVIQSSSVTTVLVVGFVSAGLMTMTQSIGVIMGANVGTTITAQIVAFKVSKAALFFIATGFGFWFFGRQEKIKAYGLVVMGLGLIFFGMEIMSDSMSPLRSYDPFLAFMRDMNSPVLGIFAGALFTAVIQSSSATTGIVIVMASQGFLNLEAGIALALGANIGTCVKVVLVSIGKSVEAKRAAMVHILFNVIGVIIWLPLIPLLAALSRMISPETVELDVISRMAVDSPRQIANANTLFNVINTLLFLPFAMYFGKLTCWLLPKKKVEQKEIVVAKYLDRELLNSPALALARVRLEVSHMGQIVVGMIEHFSRVVGNRNKAEIKEVSKIDDQVDVLQEKILRFLGRIRKTQLSENQTREFMQLMAAIDHIEHVGDGVSVGLAGTSKKFIKYNVLASPETRADFMHLLTEMEKAFVYALKAVSSEDQKAAQQVLVMADDIENAITTILNRLANKLVDEGNRPMVFRLEMAFCEQVRHIYSLSRRLAILTLPDSISPDT</sequence>
<dbReference type="SUPFAM" id="SSF109755">
    <property type="entry name" value="PhoU-like"/>
    <property type="match status" value="1"/>
</dbReference>
<protein>
    <submittedName>
        <fullName evidence="8">Na/Pi cotransporter family protein</fullName>
    </submittedName>
</protein>
<evidence type="ECO:0000313" key="9">
    <source>
        <dbReference type="Proteomes" id="UP001501565"/>
    </source>
</evidence>
<feature type="transmembrane region" description="Helical" evidence="6">
    <location>
        <begin position="98"/>
        <end position="119"/>
    </location>
</feature>
<dbReference type="NCBIfam" id="NF037997">
    <property type="entry name" value="Na_Pi_symport"/>
    <property type="match status" value="1"/>
</dbReference>
<evidence type="ECO:0000256" key="6">
    <source>
        <dbReference type="SAM" id="Phobius"/>
    </source>
</evidence>
<evidence type="ECO:0000256" key="3">
    <source>
        <dbReference type="ARBA" id="ARBA00022692"/>
    </source>
</evidence>
<accession>A0ABP7MNN8</accession>
<keyword evidence="4 6" id="KW-1133">Transmembrane helix</keyword>
<keyword evidence="2" id="KW-1003">Cell membrane</keyword>
<dbReference type="Pfam" id="PF02690">
    <property type="entry name" value="Na_Pi_cotrans"/>
    <property type="match status" value="2"/>
</dbReference>
<feature type="transmembrane region" description="Helical" evidence="6">
    <location>
        <begin position="207"/>
        <end position="226"/>
    </location>
</feature>
<dbReference type="InterPro" id="IPR026022">
    <property type="entry name" value="PhoU_dom"/>
</dbReference>
<reference evidence="9" key="1">
    <citation type="journal article" date="2019" name="Int. J. Syst. Evol. Microbiol.">
        <title>The Global Catalogue of Microorganisms (GCM) 10K type strain sequencing project: providing services to taxonomists for standard genome sequencing and annotation.</title>
        <authorList>
            <consortium name="The Broad Institute Genomics Platform"/>
            <consortium name="The Broad Institute Genome Sequencing Center for Infectious Disease"/>
            <person name="Wu L."/>
            <person name="Ma J."/>
        </authorList>
    </citation>
    <scope>NUCLEOTIDE SEQUENCE [LARGE SCALE GENOMIC DNA]</scope>
    <source>
        <strain evidence="9">JCM 17551</strain>
    </source>
</reference>
<gene>
    <name evidence="8" type="ORF">GCM10022277_24080</name>
</gene>
<evidence type="ECO:0000256" key="4">
    <source>
        <dbReference type="ARBA" id="ARBA00022989"/>
    </source>
</evidence>
<name>A0ABP7MNN8_9GAMM</name>
<evidence type="ECO:0000256" key="2">
    <source>
        <dbReference type="ARBA" id="ARBA00022475"/>
    </source>
</evidence>